<organism evidence="1 2">
    <name type="scientific">Massilia consociata</name>
    <dbReference type="NCBI Taxonomy" id="760117"/>
    <lineage>
        <taxon>Bacteria</taxon>
        <taxon>Pseudomonadati</taxon>
        <taxon>Pseudomonadota</taxon>
        <taxon>Betaproteobacteria</taxon>
        <taxon>Burkholderiales</taxon>
        <taxon>Oxalobacteraceae</taxon>
        <taxon>Telluria group</taxon>
        <taxon>Massilia</taxon>
    </lineage>
</organism>
<sequence>MKPARGQASTEYLVVLVLCVVVLVASALGASPVQELIQAVKNYFAAYSYAISVTPVRP</sequence>
<comment type="caution">
    <text evidence="1">The sequence shown here is derived from an EMBL/GenBank/DDBJ whole genome shotgun (WGS) entry which is preliminary data.</text>
</comment>
<keyword evidence="2" id="KW-1185">Reference proteome</keyword>
<reference evidence="1 2" key="1">
    <citation type="submission" date="2024-09" db="EMBL/GenBank/DDBJ databases">
        <authorList>
            <person name="Sun Q."/>
            <person name="Mori K."/>
        </authorList>
    </citation>
    <scope>NUCLEOTIDE SEQUENCE [LARGE SCALE GENOMIC DNA]</scope>
    <source>
        <strain evidence="1 2">CCM 7792</strain>
    </source>
</reference>
<protein>
    <recommendedName>
        <fullName evidence="3">Flp family type IVb pilin</fullName>
    </recommendedName>
</protein>
<evidence type="ECO:0008006" key="3">
    <source>
        <dbReference type="Google" id="ProtNLM"/>
    </source>
</evidence>
<proteinExistence type="predicted"/>
<name>A0ABV6FK36_9BURK</name>
<dbReference type="Proteomes" id="UP001589773">
    <property type="component" value="Unassembled WGS sequence"/>
</dbReference>
<evidence type="ECO:0000313" key="2">
    <source>
        <dbReference type="Proteomes" id="UP001589773"/>
    </source>
</evidence>
<evidence type="ECO:0000313" key="1">
    <source>
        <dbReference type="EMBL" id="MFC0253900.1"/>
    </source>
</evidence>
<gene>
    <name evidence="1" type="ORF">ACFFJK_18540</name>
</gene>
<dbReference type="RefSeq" id="WP_379681101.1">
    <property type="nucleotide sequence ID" value="NZ_JBHLWP010000017.1"/>
</dbReference>
<dbReference type="EMBL" id="JBHLWP010000017">
    <property type="protein sequence ID" value="MFC0253900.1"/>
    <property type="molecule type" value="Genomic_DNA"/>
</dbReference>
<accession>A0ABV6FK36</accession>